<sequence length="143" mass="16896">MDVVMKMEKVGQDLGHWQVNCNKRVRIQIEKLKAKVNNIVDGPYKDNNISELKETSMSRKKKNHIEKLMDANGCWKYMTTDICNVAREYFQNLFTTSNPLYEENPFNLIKDCITDEMNYRLTKDFTENEITKAFHQMDLHKAP</sequence>
<comment type="caution">
    <text evidence="1">The sequence shown here is derived from an EMBL/GenBank/DDBJ whole genome shotgun (WGS) entry which is preliminary data.</text>
</comment>
<dbReference type="Proteomes" id="UP000828251">
    <property type="component" value="Unassembled WGS sequence"/>
</dbReference>
<evidence type="ECO:0000313" key="1">
    <source>
        <dbReference type="EMBL" id="KAH1056297.1"/>
    </source>
</evidence>
<dbReference type="OrthoDB" id="1428983at2759"/>
<proteinExistence type="predicted"/>
<evidence type="ECO:0000313" key="2">
    <source>
        <dbReference type="Proteomes" id="UP000828251"/>
    </source>
</evidence>
<protein>
    <submittedName>
        <fullName evidence="1">Uncharacterized protein</fullName>
    </submittedName>
</protein>
<reference evidence="1 2" key="1">
    <citation type="journal article" date="2021" name="Plant Biotechnol. J.">
        <title>Multi-omics assisted identification of the key and species-specific regulatory components of drought-tolerant mechanisms in Gossypium stocksii.</title>
        <authorList>
            <person name="Yu D."/>
            <person name="Ke L."/>
            <person name="Zhang D."/>
            <person name="Wu Y."/>
            <person name="Sun Y."/>
            <person name="Mei J."/>
            <person name="Sun J."/>
            <person name="Sun Y."/>
        </authorList>
    </citation>
    <scope>NUCLEOTIDE SEQUENCE [LARGE SCALE GENOMIC DNA]</scope>
    <source>
        <strain evidence="2">cv. E1</strain>
        <tissue evidence="1">Leaf</tissue>
    </source>
</reference>
<dbReference type="AlphaFoldDB" id="A0A9D3URX3"/>
<accession>A0A9D3URX3</accession>
<keyword evidence="2" id="KW-1185">Reference proteome</keyword>
<gene>
    <name evidence="1" type="ORF">J1N35_034362</name>
</gene>
<dbReference type="EMBL" id="JAIQCV010000010">
    <property type="protein sequence ID" value="KAH1056297.1"/>
    <property type="molecule type" value="Genomic_DNA"/>
</dbReference>
<name>A0A9D3URX3_9ROSI</name>
<organism evidence="1 2">
    <name type="scientific">Gossypium stocksii</name>
    <dbReference type="NCBI Taxonomy" id="47602"/>
    <lineage>
        <taxon>Eukaryota</taxon>
        <taxon>Viridiplantae</taxon>
        <taxon>Streptophyta</taxon>
        <taxon>Embryophyta</taxon>
        <taxon>Tracheophyta</taxon>
        <taxon>Spermatophyta</taxon>
        <taxon>Magnoliopsida</taxon>
        <taxon>eudicotyledons</taxon>
        <taxon>Gunneridae</taxon>
        <taxon>Pentapetalae</taxon>
        <taxon>rosids</taxon>
        <taxon>malvids</taxon>
        <taxon>Malvales</taxon>
        <taxon>Malvaceae</taxon>
        <taxon>Malvoideae</taxon>
        <taxon>Gossypium</taxon>
    </lineage>
</organism>